<feature type="domain" description="Smr" evidence="1">
    <location>
        <begin position="41"/>
        <end position="116"/>
    </location>
</feature>
<dbReference type="PROSITE" id="PS50828">
    <property type="entry name" value="SMR"/>
    <property type="match status" value="1"/>
</dbReference>
<comment type="caution">
    <text evidence="2">The sequence shown here is derived from an EMBL/GenBank/DDBJ whole genome shotgun (WGS) entry which is preliminary data.</text>
</comment>
<organism evidence="2 3">
    <name type="scientific">Candidatus Uhrbacteria bacterium GW2011_GWA2_53_10</name>
    <dbReference type="NCBI Taxonomy" id="1618980"/>
    <lineage>
        <taxon>Bacteria</taxon>
        <taxon>Candidatus Uhriibacteriota</taxon>
    </lineage>
</organism>
<dbReference type="EMBL" id="LCRI01000002">
    <property type="protein sequence ID" value="KKW33271.1"/>
    <property type="molecule type" value="Genomic_DNA"/>
</dbReference>
<evidence type="ECO:0000313" key="3">
    <source>
        <dbReference type="Proteomes" id="UP000034711"/>
    </source>
</evidence>
<gene>
    <name evidence="2" type="ORF">UY77_C0002G0019</name>
</gene>
<reference evidence="2 3" key="1">
    <citation type="journal article" date="2015" name="Nature">
        <title>rRNA introns, odd ribosomes, and small enigmatic genomes across a large radiation of phyla.</title>
        <authorList>
            <person name="Brown C.T."/>
            <person name="Hug L.A."/>
            <person name="Thomas B.C."/>
            <person name="Sharon I."/>
            <person name="Castelle C.J."/>
            <person name="Singh A."/>
            <person name="Wilkins M.J."/>
            <person name="Williams K.H."/>
            <person name="Banfield J.F."/>
        </authorList>
    </citation>
    <scope>NUCLEOTIDE SEQUENCE [LARGE SCALE GENOMIC DNA]</scope>
</reference>
<dbReference type="AlphaFoldDB" id="A0A0G1XQR7"/>
<dbReference type="InterPro" id="IPR002625">
    <property type="entry name" value="Smr_dom"/>
</dbReference>
<accession>A0A0G1XQR7</accession>
<evidence type="ECO:0000259" key="1">
    <source>
        <dbReference type="PROSITE" id="PS50828"/>
    </source>
</evidence>
<dbReference type="SMART" id="SM00463">
    <property type="entry name" value="SMR"/>
    <property type="match status" value="1"/>
</dbReference>
<proteinExistence type="predicted"/>
<dbReference type="Pfam" id="PF01713">
    <property type="entry name" value="Smr"/>
    <property type="match status" value="1"/>
</dbReference>
<evidence type="ECO:0000313" key="2">
    <source>
        <dbReference type="EMBL" id="KKW33271.1"/>
    </source>
</evidence>
<name>A0A0G1XQR7_9BACT</name>
<dbReference type="SUPFAM" id="SSF160443">
    <property type="entry name" value="SMR domain-like"/>
    <property type="match status" value="1"/>
</dbReference>
<protein>
    <submittedName>
        <fullName evidence="2">Recombination and DNA strand exchange inhibitor protein</fullName>
    </submittedName>
</protein>
<dbReference type="Proteomes" id="UP000034711">
    <property type="component" value="Unassembled WGS sequence"/>
</dbReference>
<sequence>MAKRRIVNIETVVPQADETKNPFESVIAMAEMTSDGNTQNIDLHGEDSETAVSLADQFLHQQFLAGESVVKIIHGRGTGALRRAVAAMLKNHPVVEYFRDSLNTSELGGVTYVALARRSK</sequence>
<dbReference type="Gene3D" id="3.30.1370.110">
    <property type="match status" value="1"/>
</dbReference>
<dbReference type="PATRIC" id="fig|1618980.3.peg.63"/>
<dbReference type="InterPro" id="IPR036063">
    <property type="entry name" value="Smr_dom_sf"/>
</dbReference>